<gene>
    <name evidence="1" type="primary">gatC</name>
    <name evidence="2" type="ordered locus">Deima_2522</name>
</gene>
<keyword evidence="1" id="KW-0067">ATP-binding</keyword>
<evidence type="ECO:0000313" key="3">
    <source>
        <dbReference type="Proteomes" id="UP000008635"/>
    </source>
</evidence>
<comment type="catalytic activity">
    <reaction evidence="1">
        <text>L-aspartyl-tRNA(Asn) + L-glutamine + ATP + H2O = L-asparaginyl-tRNA(Asn) + L-glutamate + ADP + phosphate + 2 H(+)</text>
        <dbReference type="Rhea" id="RHEA:14513"/>
        <dbReference type="Rhea" id="RHEA-COMP:9674"/>
        <dbReference type="Rhea" id="RHEA-COMP:9677"/>
        <dbReference type="ChEBI" id="CHEBI:15377"/>
        <dbReference type="ChEBI" id="CHEBI:15378"/>
        <dbReference type="ChEBI" id="CHEBI:29985"/>
        <dbReference type="ChEBI" id="CHEBI:30616"/>
        <dbReference type="ChEBI" id="CHEBI:43474"/>
        <dbReference type="ChEBI" id="CHEBI:58359"/>
        <dbReference type="ChEBI" id="CHEBI:78515"/>
        <dbReference type="ChEBI" id="CHEBI:78516"/>
        <dbReference type="ChEBI" id="CHEBI:456216"/>
    </reaction>
</comment>
<dbReference type="GO" id="GO:0050566">
    <property type="term" value="F:asparaginyl-tRNA synthase (glutamine-hydrolyzing) activity"/>
    <property type="evidence" value="ECO:0007669"/>
    <property type="project" value="RHEA"/>
</dbReference>
<dbReference type="EC" id="6.3.5.-" evidence="1"/>
<dbReference type="GO" id="GO:0006450">
    <property type="term" value="P:regulation of translational fidelity"/>
    <property type="evidence" value="ECO:0007669"/>
    <property type="project" value="InterPro"/>
</dbReference>
<dbReference type="EMBL" id="CP002454">
    <property type="protein sequence ID" value="ADV68157.1"/>
    <property type="molecule type" value="Genomic_DNA"/>
</dbReference>
<dbReference type="STRING" id="709986.Deima_2522"/>
<keyword evidence="1" id="KW-0547">Nucleotide-binding</keyword>
<name>E8UAR8_DEIML</name>
<comment type="subunit">
    <text evidence="1">Heterotrimer of A, B and C subunits.</text>
</comment>
<keyword evidence="1" id="KW-0648">Protein biosynthesis</keyword>
<reference evidence="2 3" key="1">
    <citation type="journal article" date="2011" name="Stand. Genomic Sci.">
        <title>Complete genome sequence of Deinococcus maricopensis type strain (LB-34).</title>
        <authorList>
            <person name="Pukall R."/>
            <person name="Zeytun A."/>
            <person name="Lucas S."/>
            <person name="Lapidus A."/>
            <person name="Hammon N."/>
            <person name="Deshpande S."/>
            <person name="Nolan M."/>
            <person name="Cheng J.F."/>
            <person name="Pitluck S."/>
            <person name="Liolios K."/>
            <person name="Pagani I."/>
            <person name="Mikhailova N."/>
            <person name="Ivanova N."/>
            <person name="Mavromatis K."/>
            <person name="Pati A."/>
            <person name="Tapia R."/>
            <person name="Han C."/>
            <person name="Goodwin L."/>
            <person name="Chen A."/>
            <person name="Palaniappan K."/>
            <person name="Land M."/>
            <person name="Hauser L."/>
            <person name="Chang Y.J."/>
            <person name="Jeffries C.D."/>
            <person name="Brambilla E.M."/>
            <person name="Rohde M."/>
            <person name="Goker M."/>
            <person name="Detter J.C."/>
            <person name="Woyke T."/>
            <person name="Bristow J."/>
            <person name="Eisen J.A."/>
            <person name="Markowitz V."/>
            <person name="Hugenholtz P."/>
            <person name="Kyrpides N.C."/>
            <person name="Klenk H.P."/>
        </authorList>
    </citation>
    <scope>NUCLEOTIDE SEQUENCE [LARGE SCALE GENOMIC DNA]</scope>
    <source>
        <strain evidence="3">DSM 21211 / LMG 22137 / NRRL B-23946 / LB-34</strain>
    </source>
</reference>
<dbReference type="HAMAP" id="MF_00122">
    <property type="entry name" value="GatC"/>
    <property type="match status" value="1"/>
</dbReference>
<sequence length="95" mass="10661">MIDAAEMEHLKTLARLHLSDDETEAMRGDLNRILGYFEQLQALDTTGVEEMQRPVDLVNILRADEPGETFSQAVALSLAHDTHDGFILVPRTVEQ</sequence>
<dbReference type="AlphaFoldDB" id="E8UAR8"/>
<dbReference type="GO" id="GO:0070681">
    <property type="term" value="P:glutaminyl-tRNAGln biosynthesis via transamidation"/>
    <property type="evidence" value="ECO:0007669"/>
    <property type="project" value="TreeGrafter"/>
</dbReference>
<reference evidence="3" key="2">
    <citation type="submission" date="2011-01" db="EMBL/GenBank/DDBJ databases">
        <title>The complete genome of Deinococcus maricopensis DSM 21211.</title>
        <authorList>
            <consortium name="US DOE Joint Genome Institute (JGI-PGF)"/>
            <person name="Lucas S."/>
            <person name="Copeland A."/>
            <person name="Lapidus A."/>
            <person name="Goodwin L."/>
            <person name="Pitluck S."/>
            <person name="Kyrpides N."/>
            <person name="Mavromatis K."/>
            <person name="Pagani I."/>
            <person name="Ivanova N."/>
            <person name="Ovchinnikova G."/>
            <person name="Zeytun A."/>
            <person name="Detter J.C."/>
            <person name="Han C."/>
            <person name="Land M."/>
            <person name="Hauser L."/>
            <person name="Markowitz V."/>
            <person name="Cheng J.-F."/>
            <person name="Hugenholtz P."/>
            <person name="Woyke T."/>
            <person name="Wu D."/>
            <person name="Pukall R."/>
            <person name="Gehrich-Schroeter G."/>
            <person name="Brambilla E."/>
            <person name="Klenk H.-P."/>
            <person name="Eisen J.A."/>
        </authorList>
    </citation>
    <scope>NUCLEOTIDE SEQUENCE [LARGE SCALE GENOMIC DNA]</scope>
    <source>
        <strain evidence="3">DSM 21211 / LMG 22137 / NRRL B-23946 / LB-34</strain>
    </source>
</reference>
<dbReference type="NCBIfam" id="TIGR00135">
    <property type="entry name" value="gatC"/>
    <property type="match status" value="1"/>
</dbReference>
<dbReference type="eggNOG" id="COG0721">
    <property type="taxonomic scope" value="Bacteria"/>
</dbReference>
<dbReference type="PANTHER" id="PTHR15004:SF0">
    <property type="entry name" value="GLUTAMYL-TRNA(GLN) AMIDOTRANSFERASE SUBUNIT C, MITOCHONDRIAL"/>
    <property type="match status" value="1"/>
</dbReference>
<comment type="similarity">
    <text evidence="1">Belongs to the GatC family.</text>
</comment>
<keyword evidence="2" id="KW-0808">Transferase</keyword>
<dbReference type="GO" id="GO:0016740">
    <property type="term" value="F:transferase activity"/>
    <property type="evidence" value="ECO:0007669"/>
    <property type="project" value="UniProtKB-KW"/>
</dbReference>
<dbReference type="Pfam" id="PF02686">
    <property type="entry name" value="GatC"/>
    <property type="match status" value="1"/>
</dbReference>
<dbReference type="KEGG" id="dmr:Deima_2522"/>
<dbReference type="InterPro" id="IPR036113">
    <property type="entry name" value="Asp/Glu-ADT_sf_sub_c"/>
</dbReference>
<dbReference type="RefSeq" id="WP_013557662.1">
    <property type="nucleotide sequence ID" value="NC_014958.1"/>
</dbReference>
<keyword evidence="3" id="KW-1185">Reference proteome</keyword>
<dbReference type="HOGENOM" id="CLU_105899_2_0_0"/>
<dbReference type="OrthoDB" id="9813938at2"/>
<keyword evidence="1" id="KW-0436">Ligase</keyword>
<dbReference type="SUPFAM" id="SSF141000">
    <property type="entry name" value="Glu-tRNAGln amidotransferase C subunit"/>
    <property type="match status" value="1"/>
</dbReference>
<dbReference type="PANTHER" id="PTHR15004">
    <property type="entry name" value="GLUTAMYL-TRNA(GLN) AMIDOTRANSFERASE SUBUNIT C, MITOCHONDRIAL"/>
    <property type="match status" value="1"/>
</dbReference>
<comment type="function">
    <text evidence="1">Allows the formation of correctly charged Asn-tRNA(Asn) or Gln-tRNA(Gln) through the transamidation of misacylated Asp-tRNA(Asn) or Glu-tRNA(Gln) in organisms which lack either or both of asparaginyl-tRNA or glutaminyl-tRNA synthetases. The reaction takes place in the presence of glutamine and ATP through an activated phospho-Asp-tRNA(Asn) or phospho-Glu-tRNA(Gln).</text>
</comment>
<evidence type="ECO:0000313" key="2">
    <source>
        <dbReference type="EMBL" id="ADV68157.1"/>
    </source>
</evidence>
<accession>E8UAR8</accession>
<organism evidence="2 3">
    <name type="scientific">Deinococcus maricopensis (strain DSM 21211 / LMG 22137 / NRRL B-23946 / LB-34)</name>
    <dbReference type="NCBI Taxonomy" id="709986"/>
    <lineage>
        <taxon>Bacteria</taxon>
        <taxon>Thermotogati</taxon>
        <taxon>Deinococcota</taxon>
        <taxon>Deinococci</taxon>
        <taxon>Deinococcales</taxon>
        <taxon>Deinococcaceae</taxon>
        <taxon>Deinococcus</taxon>
    </lineage>
</organism>
<proteinExistence type="inferred from homology"/>
<dbReference type="GO" id="GO:0006412">
    <property type="term" value="P:translation"/>
    <property type="evidence" value="ECO:0007669"/>
    <property type="project" value="UniProtKB-UniRule"/>
</dbReference>
<comment type="catalytic activity">
    <reaction evidence="1">
        <text>L-glutamyl-tRNA(Gln) + L-glutamine + ATP + H2O = L-glutaminyl-tRNA(Gln) + L-glutamate + ADP + phosphate + H(+)</text>
        <dbReference type="Rhea" id="RHEA:17521"/>
        <dbReference type="Rhea" id="RHEA-COMP:9681"/>
        <dbReference type="Rhea" id="RHEA-COMP:9684"/>
        <dbReference type="ChEBI" id="CHEBI:15377"/>
        <dbReference type="ChEBI" id="CHEBI:15378"/>
        <dbReference type="ChEBI" id="CHEBI:29985"/>
        <dbReference type="ChEBI" id="CHEBI:30616"/>
        <dbReference type="ChEBI" id="CHEBI:43474"/>
        <dbReference type="ChEBI" id="CHEBI:58359"/>
        <dbReference type="ChEBI" id="CHEBI:78520"/>
        <dbReference type="ChEBI" id="CHEBI:78521"/>
        <dbReference type="ChEBI" id="CHEBI:456216"/>
    </reaction>
</comment>
<dbReference type="GO" id="GO:0050567">
    <property type="term" value="F:glutaminyl-tRNA synthase (glutamine-hydrolyzing) activity"/>
    <property type="evidence" value="ECO:0007669"/>
    <property type="project" value="UniProtKB-UniRule"/>
</dbReference>
<dbReference type="InterPro" id="IPR003837">
    <property type="entry name" value="GatC"/>
</dbReference>
<protein>
    <recommendedName>
        <fullName evidence="1">Aspartyl/glutamyl-tRNA(Asn/Gln) amidotransferase subunit C</fullName>
        <shortName evidence="1">Asp/Glu-ADT subunit C</shortName>
        <ecNumber evidence="1">6.3.5.-</ecNumber>
    </recommendedName>
</protein>
<dbReference type="GO" id="GO:0005524">
    <property type="term" value="F:ATP binding"/>
    <property type="evidence" value="ECO:0007669"/>
    <property type="project" value="UniProtKB-KW"/>
</dbReference>
<dbReference type="Proteomes" id="UP000008635">
    <property type="component" value="Chromosome"/>
</dbReference>
<dbReference type="Gene3D" id="1.10.20.60">
    <property type="entry name" value="Glu-tRNAGln amidotransferase C subunit, N-terminal domain"/>
    <property type="match status" value="1"/>
</dbReference>
<evidence type="ECO:0000256" key="1">
    <source>
        <dbReference type="HAMAP-Rule" id="MF_00122"/>
    </source>
</evidence>